<protein>
    <submittedName>
        <fullName evidence="1">Uncharacterized protein</fullName>
    </submittedName>
</protein>
<gene>
    <name evidence="1" type="ORF">PLEPLA_LOCUS22000</name>
</gene>
<dbReference type="AlphaFoldDB" id="A0A9N7YQ99"/>
<dbReference type="Proteomes" id="UP001153269">
    <property type="component" value="Unassembled WGS sequence"/>
</dbReference>
<organism evidence="1 2">
    <name type="scientific">Pleuronectes platessa</name>
    <name type="common">European plaice</name>
    <dbReference type="NCBI Taxonomy" id="8262"/>
    <lineage>
        <taxon>Eukaryota</taxon>
        <taxon>Metazoa</taxon>
        <taxon>Chordata</taxon>
        <taxon>Craniata</taxon>
        <taxon>Vertebrata</taxon>
        <taxon>Euteleostomi</taxon>
        <taxon>Actinopterygii</taxon>
        <taxon>Neopterygii</taxon>
        <taxon>Teleostei</taxon>
        <taxon>Neoteleostei</taxon>
        <taxon>Acanthomorphata</taxon>
        <taxon>Carangaria</taxon>
        <taxon>Pleuronectiformes</taxon>
        <taxon>Pleuronectoidei</taxon>
        <taxon>Pleuronectidae</taxon>
        <taxon>Pleuronectes</taxon>
    </lineage>
</organism>
<dbReference type="EMBL" id="CADEAL010001613">
    <property type="protein sequence ID" value="CAB1433908.1"/>
    <property type="molecule type" value="Genomic_DNA"/>
</dbReference>
<keyword evidence="2" id="KW-1185">Reference proteome</keyword>
<name>A0A9N7YQ99_PLEPL</name>
<evidence type="ECO:0000313" key="2">
    <source>
        <dbReference type="Proteomes" id="UP001153269"/>
    </source>
</evidence>
<sequence length="117" mass="12898">MESHNSYTMSGARGGSDTRQALITELCVEIMDQRPLGVDSQEVRNQAAAGRCSETAPAGGGVMKRSHLGVALLLYRRALTFKCLFKEERLLEDHGTLLVVPLLRNLSEELLDFMDSC</sequence>
<comment type="caution">
    <text evidence="1">The sequence shown here is derived from an EMBL/GenBank/DDBJ whole genome shotgun (WGS) entry which is preliminary data.</text>
</comment>
<proteinExistence type="predicted"/>
<evidence type="ECO:0000313" key="1">
    <source>
        <dbReference type="EMBL" id="CAB1433908.1"/>
    </source>
</evidence>
<accession>A0A9N7YQ99</accession>
<reference evidence="1" key="1">
    <citation type="submission" date="2020-03" db="EMBL/GenBank/DDBJ databases">
        <authorList>
            <person name="Weist P."/>
        </authorList>
    </citation>
    <scope>NUCLEOTIDE SEQUENCE</scope>
</reference>